<evidence type="ECO:0000313" key="4">
    <source>
        <dbReference type="EMBL" id="MCD2423585.1"/>
    </source>
</evidence>
<protein>
    <submittedName>
        <fullName evidence="4">Aminoacyl-tRNA hydrolase</fullName>
        <ecNumber evidence="4">3.1.1.29</ecNumber>
    </submittedName>
</protein>
<comment type="caution">
    <text evidence="4">The sequence shown here is derived from an EMBL/GenBank/DDBJ whole genome shotgun (WGS) entry which is preliminary data.</text>
</comment>
<dbReference type="PROSITE" id="PS00745">
    <property type="entry name" value="RF_PROK_I"/>
    <property type="match status" value="1"/>
</dbReference>
<dbReference type="SUPFAM" id="SSF75620">
    <property type="entry name" value="Release factor"/>
    <property type="match status" value="1"/>
</dbReference>
<organism evidence="4 5">
    <name type="scientific">Niabella pedocola</name>
    <dbReference type="NCBI Taxonomy" id="1752077"/>
    <lineage>
        <taxon>Bacteria</taxon>
        <taxon>Pseudomonadati</taxon>
        <taxon>Bacteroidota</taxon>
        <taxon>Chitinophagia</taxon>
        <taxon>Chitinophagales</taxon>
        <taxon>Chitinophagaceae</taxon>
        <taxon>Niabella</taxon>
    </lineage>
</organism>
<feature type="region of interest" description="Disordered" evidence="2">
    <location>
        <begin position="118"/>
        <end position="137"/>
    </location>
</feature>
<dbReference type="GO" id="GO:0004045">
    <property type="term" value="F:peptidyl-tRNA hydrolase activity"/>
    <property type="evidence" value="ECO:0007669"/>
    <property type="project" value="UniProtKB-EC"/>
</dbReference>
<feature type="domain" description="Prokaryotic-type class I peptide chain release factors" evidence="3">
    <location>
        <begin position="17"/>
        <end position="33"/>
    </location>
</feature>
<comment type="similarity">
    <text evidence="1">Belongs to the prokaryotic/mitochondrial release factor family.</text>
</comment>
<proteinExistence type="inferred from homology"/>
<dbReference type="EC" id="3.1.1.29" evidence="4"/>
<keyword evidence="5" id="KW-1185">Reference proteome</keyword>
<evidence type="ECO:0000259" key="3">
    <source>
        <dbReference type="PROSITE" id="PS00745"/>
    </source>
</evidence>
<reference evidence="4 5" key="1">
    <citation type="submission" date="2021-11" db="EMBL/GenBank/DDBJ databases">
        <title>Genomic of Niabella pedocola.</title>
        <authorList>
            <person name="Wu T."/>
        </authorList>
    </citation>
    <scope>NUCLEOTIDE SEQUENCE [LARGE SCALE GENOMIC DNA]</scope>
    <source>
        <strain evidence="4 5">JCM 31011</strain>
    </source>
</reference>
<evidence type="ECO:0000256" key="2">
    <source>
        <dbReference type="SAM" id="MobiDB-lite"/>
    </source>
</evidence>
<keyword evidence="4" id="KW-0378">Hydrolase</keyword>
<evidence type="ECO:0000313" key="5">
    <source>
        <dbReference type="Proteomes" id="UP001199816"/>
    </source>
</evidence>
<sequence length="137" mass="15418">MDPKIDVSKELLFQTTRSGGKGGQNVNKVETAVIASFQVQSSTLLSEAQKAILLEKLSNRIQSEGYLQVKAQQYRTQLENKVDAIQKINTLIAAALHKKKARIATKISKAAVARRIDKKKRKGEIKSSRRTLRRDDW</sequence>
<gene>
    <name evidence="4" type="primary">arfB</name>
    <name evidence="4" type="ORF">LQ567_12490</name>
</gene>
<dbReference type="Pfam" id="PF00472">
    <property type="entry name" value="RF-1"/>
    <property type="match status" value="1"/>
</dbReference>
<dbReference type="RefSeq" id="WP_231004846.1">
    <property type="nucleotide sequence ID" value="NZ_JAJNEC010000005.1"/>
</dbReference>
<dbReference type="EMBL" id="JAJNEC010000005">
    <property type="protein sequence ID" value="MCD2423585.1"/>
    <property type="molecule type" value="Genomic_DNA"/>
</dbReference>
<dbReference type="InterPro" id="IPR000352">
    <property type="entry name" value="Pep_chain_release_fac_I"/>
</dbReference>
<dbReference type="PANTHER" id="PTHR47814">
    <property type="entry name" value="PEPTIDYL-TRNA HYDROLASE ARFB"/>
    <property type="match status" value="1"/>
</dbReference>
<accession>A0ABS8PR63</accession>
<dbReference type="PANTHER" id="PTHR47814:SF1">
    <property type="entry name" value="PEPTIDYL-TRNA HYDROLASE ARFB"/>
    <property type="match status" value="1"/>
</dbReference>
<dbReference type="InterPro" id="IPR045853">
    <property type="entry name" value="Pep_chain_release_fac_I_sf"/>
</dbReference>
<dbReference type="Proteomes" id="UP001199816">
    <property type="component" value="Unassembled WGS sequence"/>
</dbReference>
<dbReference type="NCBIfam" id="NF006718">
    <property type="entry name" value="PRK09256.1"/>
    <property type="match status" value="1"/>
</dbReference>
<name>A0ABS8PR63_9BACT</name>
<dbReference type="Gene3D" id="3.30.160.20">
    <property type="match status" value="1"/>
</dbReference>
<evidence type="ECO:0000256" key="1">
    <source>
        <dbReference type="ARBA" id="ARBA00010835"/>
    </source>
</evidence>